<evidence type="ECO:0000256" key="8">
    <source>
        <dbReference type="ARBA" id="ARBA00022792"/>
    </source>
</evidence>
<evidence type="ECO:0000313" key="15">
    <source>
        <dbReference type="Ensembl" id="ENSCSAVP00000000783.1"/>
    </source>
</evidence>
<evidence type="ECO:0000256" key="3">
    <source>
        <dbReference type="ARBA" id="ARBA00005667"/>
    </source>
</evidence>
<dbReference type="PANTHER" id="PTHR15082:SF2">
    <property type="entry name" value="NADH DEHYDROGENASE [UBIQUINONE] 1 BETA SUBCOMPLEX SUBUNIT 3"/>
    <property type="match status" value="1"/>
</dbReference>
<protein>
    <recommendedName>
        <fullName evidence="4">NADH dehydrogenase [ubiquinone] 1 beta subcomplex subunit 3</fullName>
    </recommendedName>
    <alternativeName>
        <fullName evidence="13">Complex I-B12</fullName>
    </alternativeName>
    <alternativeName>
        <fullName evidence="14">NADH-ubiquinone oxidoreductase B12 subunit</fullName>
    </alternativeName>
</protein>
<dbReference type="STRING" id="51511.ENSCSAVP00000000783"/>
<dbReference type="Pfam" id="PF08122">
    <property type="entry name" value="NDUF_B12"/>
    <property type="match status" value="1"/>
</dbReference>
<dbReference type="GO" id="GO:0005743">
    <property type="term" value="C:mitochondrial inner membrane"/>
    <property type="evidence" value="ECO:0007669"/>
    <property type="project" value="UniProtKB-SubCell"/>
</dbReference>
<evidence type="ECO:0000256" key="6">
    <source>
        <dbReference type="ARBA" id="ARBA00022660"/>
    </source>
</evidence>
<dbReference type="PANTHER" id="PTHR15082">
    <property type="entry name" value="NADH-UBIQUINONE OXIDOREDUCTASE B12 SUBUNIT"/>
    <property type="match status" value="1"/>
</dbReference>
<evidence type="ECO:0000256" key="14">
    <source>
        <dbReference type="ARBA" id="ARBA00032688"/>
    </source>
</evidence>
<evidence type="ECO:0000256" key="7">
    <source>
        <dbReference type="ARBA" id="ARBA00022692"/>
    </source>
</evidence>
<keyword evidence="12" id="KW-0472">Membrane</keyword>
<evidence type="ECO:0000256" key="4">
    <source>
        <dbReference type="ARBA" id="ARBA00018680"/>
    </source>
</evidence>
<evidence type="ECO:0000256" key="1">
    <source>
        <dbReference type="ARBA" id="ARBA00003195"/>
    </source>
</evidence>
<evidence type="ECO:0000256" key="5">
    <source>
        <dbReference type="ARBA" id="ARBA00022448"/>
    </source>
</evidence>
<comment type="similarity">
    <text evidence="3">Belongs to the complex I NDUFB3 subunit family.</text>
</comment>
<dbReference type="eggNOG" id="KOG4631">
    <property type="taxonomic scope" value="Eukaryota"/>
</dbReference>
<sequence length="96" mass="11032">MGVKWEDIPKEYKPHWSSWKIEGTALEDVQKRLGKMGLKDPWLRNEVWSYRVPDRFTNFSKIGSRGMVSGFVLFAGLLVVEKLFSSSSKSSSSDHH</sequence>
<keyword evidence="7" id="KW-0812">Transmembrane</keyword>
<dbReference type="InterPro" id="IPR012576">
    <property type="entry name" value="NDUFB3"/>
</dbReference>
<evidence type="ECO:0000256" key="9">
    <source>
        <dbReference type="ARBA" id="ARBA00022982"/>
    </source>
</evidence>
<keyword evidence="9" id="KW-0249">Electron transport</keyword>
<evidence type="ECO:0000256" key="13">
    <source>
        <dbReference type="ARBA" id="ARBA00030217"/>
    </source>
</evidence>
<keyword evidence="10" id="KW-1133">Transmembrane helix</keyword>
<reference evidence="16" key="1">
    <citation type="submission" date="2003-08" db="EMBL/GenBank/DDBJ databases">
        <authorList>
            <person name="Birren B."/>
            <person name="Nusbaum C."/>
            <person name="Abebe A."/>
            <person name="Abouelleil A."/>
            <person name="Adekoya E."/>
            <person name="Ait-zahra M."/>
            <person name="Allen N."/>
            <person name="Allen T."/>
            <person name="An P."/>
            <person name="Anderson M."/>
            <person name="Anderson S."/>
            <person name="Arachchi H."/>
            <person name="Armbruster J."/>
            <person name="Bachantsang P."/>
            <person name="Baldwin J."/>
            <person name="Barry A."/>
            <person name="Bayul T."/>
            <person name="Blitshsteyn B."/>
            <person name="Bloom T."/>
            <person name="Blye J."/>
            <person name="Boguslavskiy L."/>
            <person name="Borowsky M."/>
            <person name="Boukhgalter B."/>
            <person name="Brunache A."/>
            <person name="Butler J."/>
            <person name="Calixte N."/>
            <person name="Calvo S."/>
            <person name="Camarata J."/>
            <person name="Campo K."/>
            <person name="Chang J."/>
            <person name="Cheshatsang Y."/>
            <person name="Citroen M."/>
            <person name="Collymore A."/>
            <person name="Considine T."/>
            <person name="Cook A."/>
            <person name="Cooke P."/>
            <person name="Corum B."/>
            <person name="Cuomo C."/>
            <person name="David R."/>
            <person name="Dawoe T."/>
            <person name="Degray S."/>
            <person name="Dodge S."/>
            <person name="Dooley K."/>
            <person name="Dorje P."/>
            <person name="Dorjee K."/>
            <person name="Dorris L."/>
            <person name="Duffey N."/>
            <person name="Dupes A."/>
            <person name="Elkins T."/>
            <person name="Engels R."/>
            <person name="Erickson J."/>
            <person name="Farina A."/>
            <person name="Faro S."/>
            <person name="Ferreira P."/>
            <person name="Fischer H."/>
            <person name="Fitzgerald M."/>
            <person name="Foley K."/>
            <person name="Gage D."/>
            <person name="Galagan J."/>
            <person name="Gearin G."/>
            <person name="Gnerre S."/>
            <person name="Gnirke A."/>
            <person name="Goyette A."/>
            <person name="Graham J."/>
            <person name="Grandbois E."/>
            <person name="Gyaltsen K."/>
            <person name="Hafez N."/>
            <person name="Hagopian D."/>
            <person name="Hagos B."/>
            <person name="Hall J."/>
            <person name="Hatcher B."/>
            <person name="Heller A."/>
            <person name="Higgins H."/>
            <person name="Honan T."/>
            <person name="Horn A."/>
            <person name="Houde N."/>
            <person name="Hughes L."/>
            <person name="Hulme W."/>
            <person name="Husby E."/>
            <person name="Iliev I."/>
            <person name="Jaffe D."/>
            <person name="Jones C."/>
            <person name="Kamal M."/>
            <person name="Kamat A."/>
            <person name="Kamvysselis M."/>
            <person name="Karlsson E."/>
            <person name="Kells C."/>
            <person name="Kieu A."/>
            <person name="Kisner P."/>
            <person name="Kodira C."/>
            <person name="Kulbokas E."/>
            <person name="Labutti K."/>
            <person name="Lama D."/>
            <person name="Landers T."/>
            <person name="Leger J."/>
            <person name="Levine S."/>
            <person name="Lewis D."/>
            <person name="Lewis T."/>
            <person name="Lindblad-toh K."/>
            <person name="Liu X."/>
            <person name="Lokyitsang T."/>
            <person name="Lokyitsang Y."/>
            <person name="Lucien O."/>
            <person name="Lui A."/>
            <person name="Ma L.J."/>
            <person name="Mabbitt R."/>
            <person name="Macdonald J."/>
            <person name="Maclean C."/>
            <person name="Major J."/>
            <person name="Manning J."/>
            <person name="Marabella R."/>
            <person name="Maru K."/>
            <person name="Matthews C."/>
            <person name="Mauceli E."/>
            <person name="Mccarthy M."/>
            <person name="Mcdonough S."/>
            <person name="Mcghee T."/>
            <person name="Meldrim J."/>
            <person name="Meneus L."/>
            <person name="Mesirov J."/>
            <person name="Mihalev A."/>
            <person name="Mihova T."/>
            <person name="Mikkelsen T."/>
            <person name="Mlenga V."/>
            <person name="Moru K."/>
            <person name="Mozes J."/>
            <person name="Mulrain L."/>
            <person name="Munson G."/>
            <person name="Naylor J."/>
            <person name="Newes C."/>
            <person name="Nguyen C."/>
            <person name="Nguyen N."/>
            <person name="Nguyen T."/>
            <person name="Nicol R."/>
            <person name="Nielsen C."/>
            <person name="Nizzari M."/>
            <person name="Norbu C."/>
            <person name="Norbu N."/>
            <person name="O'donnell P."/>
            <person name="Okoawo O."/>
            <person name="O'leary S."/>
            <person name="Omotosho B."/>
            <person name="O'neill K."/>
            <person name="Osman S."/>
            <person name="Parker S."/>
            <person name="Perrin D."/>
            <person name="Phunkhang P."/>
            <person name="Piqani B."/>
            <person name="Purcell S."/>
            <person name="Rachupka T."/>
            <person name="Ramasamy U."/>
            <person name="Rameau R."/>
            <person name="Ray V."/>
            <person name="Raymond C."/>
            <person name="Retta R."/>
            <person name="Richardson S."/>
            <person name="Rise C."/>
            <person name="Rodriguez J."/>
            <person name="Rogers J."/>
            <person name="Rogov P."/>
            <person name="Rutman M."/>
            <person name="Schupbach R."/>
            <person name="Seaman C."/>
            <person name="Settipalli S."/>
            <person name="Sharpe T."/>
            <person name="Sheridan J."/>
            <person name="Sherpa N."/>
            <person name="Shi J."/>
            <person name="Smirnov S."/>
            <person name="Smith C."/>
            <person name="Sougnez C."/>
            <person name="Spencer B."/>
            <person name="Stalker J."/>
            <person name="Stange-thomann N."/>
            <person name="Stavropoulos S."/>
            <person name="Stetson K."/>
            <person name="Stone C."/>
            <person name="Stone S."/>
            <person name="Stubbs M."/>
            <person name="Talamas J."/>
            <person name="Tchuinga P."/>
            <person name="Tenzing P."/>
            <person name="Tesfaye S."/>
            <person name="Theodore J."/>
            <person name="Thoulutsang Y."/>
            <person name="Topham K."/>
            <person name="Towey S."/>
            <person name="Tsamla T."/>
            <person name="Tsomo N."/>
            <person name="Vallee D."/>
            <person name="Vassiliev H."/>
            <person name="Venkataraman V."/>
            <person name="Vinson J."/>
            <person name="Vo A."/>
            <person name="Wade C."/>
            <person name="Wang S."/>
            <person name="Wangchuk T."/>
            <person name="Wangdi T."/>
            <person name="Whittaker C."/>
            <person name="Wilkinson J."/>
            <person name="Wu Y."/>
            <person name="Wyman D."/>
            <person name="Yadav S."/>
            <person name="Yang S."/>
            <person name="Yang X."/>
            <person name="Yeager S."/>
            <person name="Yee E."/>
            <person name="Young G."/>
            <person name="Zainoun J."/>
            <person name="Zembeck L."/>
            <person name="Zimmer A."/>
            <person name="Zody M."/>
            <person name="Lander E."/>
        </authorList>
    </citation>
    <scope>NUCLEOTIDE SEQUENCE [LARGE SCALE GENOMIC DNA]</scope>
</reference>
<evidence type="ECO:0000256" key="11">
    <source>
        <dbReference type="ARBA" id="ARBA00023128"/>
    </source>
</evidence>
<evidence type="ECO:0000313" key="16">
    <source>
        <dbReference type="Proteomes" id="UP000007875"/>
    </source>
</evidence>
<dbReference type="Ensembl" id="ENSCSAVT00000000791.1">
    <property type="protein sequence ID" value="ENSCSAVP00000000783.1"/>
    <property type="gene ID" value="ENSCSAVG00000000442.1"/>
</dbReference>
<reference evidence="15" key="3">
    <citation type="submission" date="2025-09" db="UniProtKB">
        <authorList>
            <consortium name="Ensembl"/>
        </authorList>
    </citation>
    <scope>IDENTIFICATION</scope>
</reference>
<organism evidence="15 16">
    <name type="scientific">Ciona savignyi</name>
    <name type="common">Pacific transparent sea squirt</name>
    <dbReference type="NCBI Taxonomy" id="51511"/>
    <lineage>
        <taxon>Eukaryota</taxon>
        <taxon>Metazoa</taxon>
        <taxon>Chordata</taxon>
        <taxon>Tunicata</taxon>
        <taxon>Ascidiacea</taxon>
        <taxon>Phlebobranchia</taxon>
        <taxon>Cionidae</taxon>
        <taxon>Ciona</taxon>
    </lineage>
</organism>
<dbReference type="Proteomes" id="UP000007875">
    <property type="component" value="Unassembled WGS sequence"/>
</dbReference>
<comment type="subcellular location">
    <subcellularLocation>
        <location evidence="2">Mitochondrion inner membrane</location>
        <topology evidence="2">Single-pass membrane protein</topology>
        <orientation evidence="2">Matrix side</orientation>
    </subcellularLocation>
</comment>
<keyword evidence="11" id="KW-0496">Mitochondrion</keyword>
<keyword evidence="6" id="KW-0679">Respiratory chain</keyword>
<proteinExistence type="inferred from homology"/>
<reference evidence="15" key="2">
    <citation type="submission" date="2025-08" db="UniProtKB">
        <authorList>
            <consortium name="Ensembl"/>
        </authorList>
    </citation>
    <scope>IDENTIFICATION</scope>
</reference>
<keyword evidence="5" id="KW-0813">Transport</keyword>
<keyword evidence="16" id="KW-1185">Reference proteome</keyword>
<evidence type="ECO:0000256" key="12">
    <source>
        <dbReference type="ARBA" id="ARBA00023136"/>
    </source>
</evidence>
<evidence type="ECO:0000256" key="2">
    <source>
        <dbReference type="ARBA" id="ARBA00004298"/>
    </source>
</evidence>
<dbReference type="GO" id="GO:0022900">
    <property type="term" value="P:electron transport chain"/>
    <property type="evidence" value="ECO:0007669"/>
    <property type="project" value="InterPro"/>
</dbReference>
<comment type="function">
    <text evidence="1">Accessory subunit of the mitochondrial membrane respiratory chain NADH dehydrogenase (Complex I), that is believed not to be involved in catalysis. Complex I functions in the transfer of electrons from NADH to the respiratory chain. The immediate electron acceptor for the enzyme is believed to be ubiquinone.</text>
</comment>
<dbReference type="AlphaFoldDB" id="H2Y635"/>
<dbReference type="InParanoid" id="H2Y635"/>
<evidence type="ECO:0000256" key="10">
    <source>
        <dbReference type="ARBA" id="ARBA00022989"/>
    </source>
</evidence>
<accession>H2Y635</accession>
<keyword evidence="8" id="KW-0999">Mitochondrion inner membrane</keyword>
<dbReference type="HOGENOM" id="CLU_160226_1_0_1"/>
<name>H2Y635_CIOSA</name>
<dbReference type="GO" id="GO:0032981">
    <property type="term" value="P:mitochondrial respiratory chain complex I assembly"/>
    <property type="evidence" value="ECO:0007669"/>
    <property type="project" value="TreeGrafter"/>
</dbReference>